<accession>A0ACC3P2E1</accession>
<protein>
    <submittedName>
        <fullName evidence="1">Uncharacterized protein</fullName>
    </submittedName>
</protein>
<comment type="caution">
    <text evidence="1">The sequence shown here is derived from an EMBL/GenBank/DDBJ whole genome shotgun (WGS) entry which is preliminary data.</text>
</comment>
<organism evidence="1 2">
    <name type="scientific">Setaria viridis</name>
    <name type="common">Green bristlegrass</name>
    <name type="synonym">Setaria italica subsp. viridis</name>
    <dbReference type="NCBI Taxonomy" id="4556"/>
    <lineage>
        <taxon>Eukaryota</taxon>
        <taxon>Viridiplantae</taxon>
        <taxon>Streptophyta</taxon>
        <taxon>Embryophyta</taxon>
        <taxon>Tracheophyta</taxon>
        <taxon>Spermatophyta</taxon>
        <taxon>Magnoliopsida</taxon>
        <taxon>Liliopsida</taxon>
        <taxon>Poales</taxon>
        <taxon>Poaceae</taxon>
        <taxon>PACMAD clade</taxon>
        <taxon>Panicoideae</taxon>
        <taxon>Panicodae</taxon>
        <taxon>Paniceae</taxon>
        <taxon>Cenchrinae</taxon>
        <taxon>Setaria</taxon>
    </lineage>
</organism>
<keyword evidence="2" id="KW-1185">Reference proteome</keyword>
<evidence type="ECO:0000313" key="1">
    <source>
        <dbReference type="EMBL" id="KAK6646389.1"/>
    </source>
</evidence>
<gene>
    <name evidence="1" type="ORF">SEVIR_J003502v4</name>
</gene>
<dbReference type="EMBL" id="MU967163">
    <property type="protein sequence ID" value="KAK6646389.1"/>
    <property type="molecule type" value="Genomic_DNA"/>
</dbReference>
<sequence length="189" mass="21679">MDKLYDFRDRFIQSYESDSKIQDTVKPTVKVFDFLKSSWREVLSQDELRNIQLKVEEMTYKFKGTSFLENTPQLKSIFFLGKSAKDFLLESLVDELDLLIVRASPTWGLEPCVIWVLSKHFNVFSLEKRGVLLATLIEDLDNEASKPLECFVGSALSRQASLSFANEVHISVYKPFFSQPCTNQSAAET</sequence>
<reference evidence="1 2" key="1">
    <citation type="journal article" date="2020" name="Nat. Biotechnol.">
        <title>A genome resource for green millet Setaria viridis enables discovery of agronomically valuable loci.</title>
        <authorList>
            <person name="Mamidi S."/>
            <person name="Healey A."/>
            <person name="Huang P."/>
            <person name="Grimwood J."/>
            <person name="Jenkins J."/>
            <person name="Barry K."/>
            <person name="Sreedasyam A."/>
            <person name="Shu S."/>
            <person name="Lovell J.T."/>
            <person name="Feldman M."/>
            <person name="Wu J."/>
            <person name="Yu Y."/>
            <person name="Chen C."/>
            <person name="Johnson J."/>
            <person name="Sakakibara H."/>
            <person name="Kiba T."/>
            <person name="Sakurai T."/>
            <person name="Tavares R."/>
            <person name="Nusinow D.A."/>
            <person name="Baxter I."/>
            <person name="Schmutz J."/>
            <person name="Brutnell T.P."/>
            <person name="Kellogg E.A."/>
        </authorList>
    </citation>
    <scope>NUCLEOTIDE SEQUENCE [LARGE SCALE GENOMIC DNA]</scope>
    <source>
        <strain evidence="2">cv. A10</strain>
    </source>
</reference>
<proteinExistence type="predicted"/>
<evidence type="ECO:0000313" key="2">
    <source>
        <dbReference type="Proteomes" id="UP000298652"/>
    </source>
</evidence>
<dbReference type="Proteomes" id="UP000298652">
    <property type="component" value="Unassembled WGS sequence"/>
</dbReference>
<name>A0ACC3P2E1_SETVI</name>